<evidence type="ECO:0000256" key="3">
    <source>
        <dbReference type="ARBA" id="ARBA00005316"/>
    </source>
</evidence>
<evidence type="ECO:0000256" key="5">
    <source>
        <dbReference type="ARBA" id="ARBA00022692"/>
    </source>
</evidence>
<keyword evidence="4" id="KW-0337">GPI-anchor biosynthesis</keyword>
<evidence type="ECO:0000313" key="13">
    <source>
        <dbReference type="Proteomes" id="UP000327013"/>
    </source>
</evidence>
<protein>
    <recommendedName>
        <fullName evidence="14">GPI transamidase component PIG-S</fullName>
    </recommendedName>
</protein>
<feature type="region of interest" description="Disordered" evidence="10">
    <location>
        <begin position="1"/>
        <end position="38"/>
    </location>
</feature>
<evidence type="ECO:0000256" key="10">
    <source>
        <dbReference type="SAM" id="MobiDB-lite"/>
    </source>
</evidence>
<dbReference type="GO" id="GO:0006506">
    <property type="term" value="P:GPI anchor biosynthetic process"/>
    <property type="evidence" value="ECO:0007669"/>
    <property type="project" value="UniProtKB-UniPathway"/>
</dbReference>
<dbReference type="OrthoDB" id="28748at2759"/>
<dbReference type="EMBL" id="CM017321">
    <property type="protein sequence ID" value="KAE7998283.1"/>
    <property type="molecule type" value="Genomic_DNA"/>
</dbReference>
<dbReference type="Proteomes" id="UP000327013">
    <property type="component" value="Chromosome 1"/>
</dbReference>
<dbReference type="GO" id="GO:0016255">
    <property type="term" value="P:attachment of GPI anchor to protein"/>
    <property type="evidence" value="ECO:0007669"/>
    <property type="project" value="InterPro"/>
</dbReference>
<evidence type="ECO:0008006" key="14">
    <source>
        <dbReference type="Google" id="ProtNLM"/>
    </source>
</evidence>
<dbReference type="Pfam" id="PF10510">
    <property type="entry name" value="PIG-S"/>
    <property type="match status" value="1"/>
</dbReference>
<reference evidence="12 13" key="1">
    <citation type="submission" date="2019-06" db="EMBL/GenBank/DDBJ databases">
        <title>A chromosomal-level reference genome of Carpinus fangiana (Coryloideae, Betulaceae).</title>
        <authorList>
            <person name="Yang X."/>
            <person name="Wang Z."/>
            <person name="Zhang L."/>
            <person name="Hao G."/>
            <person name="Liu J."/>
            <person name="Yang Y."/>
        </authorList>
    </citation>
    <scope>NUCLEOTIDE SEQUENCE [LARGE SCALE GENOMIC DNA]</scope>
    <source>
        <strain evidence="12">Cfa_2016G</strain>
        <tissue evidence="12">Leaf</tissue>
    </source>
</reference>
<evidence type="ECO:0000256" key="4">
    <source>
        <dbReference type="ARBA" id="ARBA00022502"/>
    </source>
</evidence>
<evidence type="ECO:0000256" key="8">
    <source>
        <dbReference type="ARBA" id="ARBA00023136"/>
    </source>
</evidence>
<organism evidence="12 13">
    <name type="scientific">Carpinus fangiana</name>
    <dbReference type="NCBI Taxonomy" id="176857"/>
    <lineage>
        <taxon>Eukaryota</taxon>
        <taxon>Viridiplantae</taxon>
        <taxon>Streptophyta</taxon>
        <taxon>Embryophyta</taxon>
        <taxon>Tracheophyta</taxon>
        <taxon>Spermatophyta</taxon>
        <taxon>Magnoliopsida</taxon>
        <taxon>eudicotyledons</taxon>
        <taxon>Gunneridae</taxon>
        <taxon>Pentapetalae</taxon>
        <taxon>rosids</taxon>
        <taxon>fabids</taxon>
        <taxon>Fagales</taxon>
        <taxon>Betulaceae</taxon>
        <taxon>Carpinus</taxon>
    </lineage>
</organism>
<keyword evidence="7 11" id="KW-1133">Transmembrane helix</keyword>
<comment type="pathway">
    <text evidence="2">Glycolipid biosynthesis; glycosylphosphatidylinositol-anchor biosynthesis.</text>
</comment>
<dbReference type="UniPathway" id="UPA00196"/>
<dbReference type="InterPro" id="IPR019540">
    <property type="entry name" value="PtdIno-glycan_biosynth_class_S"/>
</dbReference>
<dbReference type="PANTHER" id="PTHR21072:SF13">
    <property type="entry name" value="GPI TRANSAMIDASE COMPONENT PIG-S"/>
    <property type="match status" value="1"/>
</dbReference>
<evidence type="ECO:0000256" key="6">
    <source>
        <dbReference type="ARBA" id="ARBA00022824"/>
    </source>
</evidence>
<evidence type="ECO:0000256" key="9">
    <source>
        <dbReference type="ARBA" id="ARBA00023180"/>
    </source>
</evidence>
<keyword evidence="5 11" id="KW-0812">Transmembrane</keyword>
<keyword evidence="13" id="KW-1185">Reference proteome</keyword>
<dbReference type="PANTHER" id="PTHR21072">
    <property type="entry name" value="GPI TRANSAMIDASE COMPONENT PIG-S"/>
    <property type="match status" value="1"/>
</dbReference>
<dbReference type="GO" id="GO:0042765">
    <property type="term" value="C:GPI-anchor transamidase complex"/>
    <property type="evidence" value="ECO:0007669"/>
    <property type="project" value="InterPro"/>
</dbReference>
<feature type="transmembrane region" description="Helical" evidence="11">
    <location>
        <begin position="47"/>
        <end position="65"/>
    </location>
</feature>
<keyword evidence="9" id="KW-0325">Glycoprotein</keyword>
<keyword evidence="8 11" id="KW-0472">Membrane</keyword>
<name>A0A5N6QJ80_9ROSI</name>
<feature type="compositionally biased region" description="Basic and acidic residues" evidence="10">
    <location>
        <begin position="21"/>
        <end position="36"/>
    </location>
</feature>
<evidence type="ECO:0000256" key="11">
    <source>
        <dbReference type="SAM" id="Phobius"/>
    </source>
</evidence>
<proteinExistence type="inferred from homology"/>
<comment type="similarity">
    <text evidence="3">Belongs to the PIGS family.</text>
</comment>
<accession>A0A5N6QJ80</accession>
<comment type="subcellular location">
    <subcellularLocation>
        <location evidence="1">Endoplasmic reticulum membrane</location>
        <topology evidence="1">Multi-pass membrane protein</topology>
    </subcellularLocation>
</comment>
<evidence type="ECO:0000313" key="12">
    <source>
        <dbReference type="EMBL" id="KAE7998283.1"/>
    </source>
</evidence>
<gene>
    <name evidence="12" type="ORF">FH972_002842</name>
</gene>
<evidence type="ECO:0000256" key="2">
    <source>
        <dbReference type="ARBA" id="ARBA00004687"/>
    </source>
</evidence>
<evidence type="ECO:0000256" key="1">
    <source>
        <dbReference type="ARBA" id="ARBA00004477"/>
    </source>
</evidence>
<sequence>MAEIIESPAEPPGETRQTSETTRKGQEPDSDFDPKTMRKSKPGLKRLILTLSVLFSFLLGFPFMWKSVEIYRAPLPFREIDVLSAQIESKPLLFPCHFQAIFVGFDSKPSLTPDALESSILYQIAKLTSETPQCGTCTNHTVSVVEDSSSGCMQSRNGEYSAPWQCGALGAVDFGDDEGIDDVLVDLLGGKVYSVVVVNGDSEEVRAVVGKYRHAWVVGRVSEKEAVSRAAEIFIKVFVNGGKEEGLIHGEFMPVGADGRIVLSFNLLNSDPQDWVYDWDFQAIEETLLAPVIKALGPVANISVESQVLYHTPKSSFSYWDDKRESYIFSTKDLPFFVNSNEWHLDTSIAAGGRSKILQFVVYIPSAKECPLLLKLPDGEISKTNGFISPMWGGVIVWNPQGCLKDSESQHPLRHTISPQDLQKIFEIIMGQFRQLFGLKSDNLYYGASGTSSLLASERGFSEWELDVLSRQHTCFNLHSCTTTLGSLSRLVQSLPRMIIMDEIGKQVMYSVEAANLAQSNASLGIYDASAVSSRQARSLAEDAFFHPSIMSVSYYSFEHCFAVYSPFFLPVSMHVLLAALREWRRYKQENRKYLLWITKVKKDS</sequence>
<evidence type="ECO:0000256" key="7">
    <source>
        <dbReference type="ARBA" id="ARBA00022989"/>
    </source>
</evidence>
<dbReference type="AlphaFoldDB" id="A0A5N6QJ80"/>
<keyword evidence="6" id="KW-0256">Endoplasmic reticulum</keyword>